<keyword evidence="2" id="KW-1185">Reference proteome</keyword>
<evidence type="ECO:0000313" key="2">
    <source>
        <dbReference type="Proteomes" id="UP001153636"/>
    </source>
</evidence>
<dbReference type="InterPro" id="IPR008949">
    <property type="entry name" value="Isoprenoid_synthase_dom_sf"/>
</dbReference>
<dbReference type="InterPro" id="IPR002060">
    <property type="entry name" value="Squ/phyt_synthse"/>
</dbReference>
<name>A0A9P0D9G2_9CUCU</name>
<organism evidence="1 2">
    <name type="scientific">Psylliodes chrysocephalus</name>
    <dbReference type="NCBI Taxonomy" id="3402493"/>
    <lineage>
        <taxon>Eukaryota</taxon>
        <taxon>Metazoa</taxon>
        <taxon>Ecdysozoa</taxon>
        <taxon>Arthropoda</taxon>
        <taxon>Hexapoda</taxon>
        <taxon>Insecta</taxon>
        <taxon>Pterygota</taxon>
        <taxon>Neoptera</taxon>
        <taxon>Endopterygota</taxon>
        <taxon>Coleoptera</taxon>
        <taxon>Polyphaga</taxon>
        <taxon>Cucujiformia</taxon>
        <taxon>Chrysomeloidea</taxon>
        <taxon>Chrysomelidae</taxon>
        <taxon>Galerucinae</taxon>
        <taxon>Alticini</taxon>
        <taxon>Psylliodes</taxon>
    </lineage>
</organism>
<gene>
    <name evidence="1" type="ORF">PSYICH_LOCUS14156</name>
</gene>
<dbReference type="Proteomes" id="UP001153636">
    <property type="component" value="Chromosome 8"/>
</dbReference>
<dbReference type="Gene3D" id="1.10.600.10">
    <property type="entry name" value="Farnesyl Diphosphate Synthase"/>
    <property type="match status" value="1"/>
</dbReference>
<reference evidence="1" key="1">
    <citation type="submission" date="2022-01" db="EMBL/GenBank/DDBJ databases">
        <authorList>
            <person name="King R."/>
        </authorList>
    </citation>
    <scope>NUCLEOTIDE SEQUENCE</scope>
</reference>
<sequence>MNIQRKAIKLFQEIAVKYPLFNCFRFASKTTAEYCADSVKKFDYENFVCSLLLRNSARSCALAVRSFNIEIAQIAEQVSQEAIGLMRFKFWEDTIEKCLTHDYRLVPKHPVAQELFKANNKQKLTKRYFKNLINSRKNSLGITSFKTLEELEKYAEHSVSNIYYLILESSGIKNVHADHAASHLGKAQGIVQQIRSIPHARRLNFLSIPLEILVKNKVVQEDVLRAKKSEQLTECTFQIASRAHQHLLKARSLANSVPKEGRSVLLPAVPVFMYLDRLQKVNYDVFDPGLQNRSWKLLPSLWLTNFRNKY</sequence>
<dbReference type="AlphaFoldDB" id="A0A9P0D9G2"/>
<accession>A0A9P0D9G2</accession>
<dbReference type="SUPFAM" id="SSF48576">
    <property type="entry name" value="Terpenoid synthases"/>
    <property type="match status" value="1"/>
</dbReference>
<proteinExistence type="predicted"/>
<evidence type="ECO:0000313" key="1">
    <source>
        <dbReference type="EMBL" id="CAH1114314.1"/>
    </source>
</evidence>
<dbReference type="Pfam" id="PF00494">
    <property type="entry name" value="SQS_PSY"/>
    <property type="match status" value="1"/>
</dbReference>
<dbReference type="EMBL" id="OV651820">
    <property type="protein sequence ID" value="CAH1114314.1"/>
    <property type="molecule type" value="Genomic_DNA"/>
</dbReference>
<protein>
    <recommendedName>
        <fullName evidence="3">NADH dehydrogenase (Ubiquinone) complex I, assembly factor 6</fullName>
    </recommendedName>
</protein>
<evidence type="ECO:0008006" key="3">
    <source>
        <dbReference type="Google" id="ProtNLM"/>
    </source>
</evidence>